<dbReference type="RefSeq" id="WP_377608636.1">
    <property type="nucleotide sequence ID" value="NZ_JAGFNU010000009.1"/>
</dbReference>
<comment type="caution">
    <text evidence="2">The sequence shown here is derived from an EMBL/GenBank/DDBJ whole genome shotgun (WGS) entry which is preliminary data.</text>
</comment>
<evidence type="ECO:0000256" key="1">
    <source>
        <dbReference type="SAM" id="Phobius"/>
    </source>
</evidence>
<feature type="transmembrane region" description="Helical" evidence="1">
    <location>
        <begin position="110"/>
        <end position="134"/>
    </location>
</feature>
<evidence type="ECO:0000313" key="3">
    <source>
        <dbReference type="Proteomes" id="UP001589683"/>
    </source>
</evidence>
<name>A0ABV5JDV5_9RHOB</name>
<reference evidence="2 3" key="1">
    <citation type="submission" date="2024-09" db="EMBL/GenBank/DDBJ databases">
        <authorList>
            <person name="Sun Q."/>
            <person name="Mori K."/>
        </authorList>
    </citation>
    <scope>NUCLEOTIDE SEQUENCE [LARGE SCALE GENOMIC DNA]</scope>
    <source>
        <strain evidence="2 3">CECT 8726</strain>
    </source>
</reference>
<accession>A0ABV5JDV5</accession>
<gene>
    <name evidence="2" type="ORF">ACFFUT_07610</name>
</gene>
<feature type="transmembrane region" description="Helical" evidence="1">
    <location>
        <begin position="40"/>
        <end position="65"/>
    </location>
</feature>
<sequence length="216" mass="22946">METTAALWGAVVASGVYHGANPGMGWPLAVSAALMERRRLALITALGALAVGHFLAMTAILIPFSTMTALVEWQSEIRIGAGIIVILLGIYLLINRRHPRFLARVPPHRLALWSFLAATAHGAGLMLAPIYLGICAVDELDAGHRAASELMSANIAQAVLVSVTHTLAMTVTGGLAAVVVYFWLGLKFVSRSWFNLDVVWALSLILVGSIGILTAL</sequence>
<keyword evidence="1" id="KW-0472">Membrane</keyword>
<dbReference type="EMBL" id="JBHMEA010000024">
    <property type="protein sequence ID" value="MFB9231649.1"/>
    <property type="molecule type" value="Genomic_DNA"/>
</dbReference>
<organism evidence="2 3">
    <name type="scientific">Pseudohalocynthiibacter aestuariivivens</name>
    <dbReference type="NCBI Taxonomy" id="1591409"/>
    <lineage>
        <taxon>Bacteria</taxon>
        <taxon>Pseudomonadati</taxon>
        <taxon>Pseudomonadota</taxon>
        <taxon>Alphaproteobacteria</taxon>
        <taxon>Rhodobacterales</taxon>
        <taxon>Paracoccaceae</taxon>
        <taxon>Pseudohalocynthiibacter</taxon>
    </lineage>
</organism>
<feature type="transmembrane region" description="Helical" evidence="1">
    <location>
        <begin position="77"/>
        <end position="94"/>
    </location>
</feature>
<evidence type="ECO:0008006" key="4">
    <source>
        <dbReference type="Google" id="ProtNLM"/>
    </source>
</evidence>
<protein>
    <recommendedName>
        <fullName evidence="4">Arginine/ornithine antiporter ArcD</fullName>
    </recommendedName>
</protein>
<proteinExistence type="predicted"/>
<feature type="transmembrane region" description="Helical" evidence="1">
    <location>
        <begin position="154"/>
        <end position="184"/>
    </location>
</feature>
<keyword evidence="3" id="KW-1185">Reference proteome</keyword>
<keyword evidence="1" id="KW-1133">Transmembrane helix</keyword>
<dbReference type="Proteomes" id="UP001589683">
    <property type="component" value="Unassembled WGS sequence"/>
</dbReference>
<keyword evidence="1" id="KW-0812">Transmembrane</keyword>
<evidence type="ECO:0000313" key="2">
    <source>
        <dbReference type="EMBL" id="MFB9231649.1"/>
    </source>
</evidence>
<feature type="transmembrane region" description="Helical" evidence="1">
    <location>
        <begin position="196"/>
        <end position="215"/>
    </location>
</feature>